<evidence type="ECO:0000256" key="3">
    <source>
        <dbReference type="ARBA" id="ARBA00023125"/>
    </source>
</evidence>
<keyword evidence="3" id="KW-0238">DNA-binding</keyword>
<feature type="domain" description="Type I restriction modification DNA specificity" evidence="5">
    <location>
        <begin position="185"/>
        <end position="364"/>
    </location>
</feature>
<organism evidence="6 7">
    <name type="scientific">Winogradskyella litoriviva</name>
    <dbReference type="NCBI Taxonomy" id="1220182"/>
    <lineage>
        <taxon>Bacteria</taxon>
        <taxon>Pseudomonadati</taxon>
        <taxon>Bacteroidota</taxon>
        <taxon>Flavobacteriia</taxon>
        <taxon>Flavobacteriales</taxon>
        <taxon>Flavobacteriaceae</taxon>
        <taxon>Winogradskyella</taxon>
    </lineage>
</organism>
<dbReference type="InterPro" id="IPR052021">
    <property type="entry name" value="Type-I_RS_S_subunit"/>
</dbReference>
<sequence>MSSVDDILPNGWKETTLGEVAFFQRGFDLPKKDREKGDYPLMVSNGQDETHKEFKVKAPGIVTGRSGSLGNVFYVDKDFWPLNTTLWIKEFYSNNVKFIYYLLKIFPFERYNSGSGVPTLNRNHIHPLSIKIPSNIQEQKAIANVLTAFDDKIENLRAQNQTLEQTAQTIFKEWFGKYQIGDELPDGWSVGEINDLVEFVIDNRGKTPPLVDESIDSHPLIEVNSITGDDRNINLSVGKKFVDEKTYQNWFRKGHPINGDILLSTVGSIGQLAQVFDEKITVAQNIVALRSNTSGNFLYELLKRNQKLIINLDISSVQPSIKVPHLLSMPVVIPVLDLIQQFDKVVDKLTIKITSNNKQIQTLTQTRDALLPKLMRGEIRVNGFKK</sequence>
<dbReference type="Pfam" id="PF01420">
    <property type="entry name" value="Methylase_S"/>
    <property type="match status" value="2"/>
</dbReference>
<dbReference type="RefSeq" id="WP_173300344.1">
    <property type="nucleotide sequence ID" value="NZ_JABRWQ010000002.1"/>
</dbReference>
<keyword evidence="6" id="KW-0255">Endonuclease</keyword>
<evidence type="ECO:0000313" key="6">
    <source>
        <dbReference type="EMBL" id="NRD22707.1"/>
    </source>
</evidence>
<dbReference type="PANTHER" id="PTHR30408:SF12">
    <property type="entry name" value="TYPE I RESTRICTION ENZYME MJAVIII SPECIFICITY SUBUNIT"/>
    <property type="match status" value="1"/>
</dbReference>
<evidence type="ECO:0000256" key="4">
    <source>
        <dbReference type="SAM" id="Coils"/>
    </source>
</evidence>
<keyword evidence="2" id="KW-0680">Restriction system</keyword>
<name>A0ABX2E2Q2_9FLAO</name>
<accession>A0ABX2E2Q2</accession>
<evidence type="ECO:0000259" key="5">
    <source>
        <dbReference type="Pfam" id="PF01420"/>
    </source>
</evidence>
<feature type="coiled-coil region" evidence="4">
    <location>
        <begin position="146"/>
        <end position="173"/>
    </location>
</feature>
<feature type="domain" description="Type I restriction modification DNA specificity" evidence="5">
    <location>
        <begin position="9"/>
        <end position="165"/>
    </location>
</feature>
<dbReference type="InterPro" id="IPR000055">
    <property type="entry name" value="Restrct_endonuc_typeI_TRD"/>
</dbReference>
<evidence type="ECO:0000256" key="1">
    <source>
        <dbReference type="ARBA" id="ARBA00010923"/>
    </source>
</evidence>
<comment type="caution">
    <text evidence="6">The sequence shown here is derived from an EMBL/GenBank/DDBJ whole genome shotgun (WGS) entry which is preliminary data.</text>
</comment>
<dbReference type="SUPFAM" id="SSF116734">
    <property type="entry name" value="DNA methylase specificity domain"/>
    <property type="match status" value="2"/>
</dbReference>
<dbReference type="EMBL" id="JABRWQ010000002">
    <property type="protein sequence ID" value="NRD22707.1"/>
    <property type="molecule type" value="Genomic_DNA"/>
</dbReference>
<protein>
    <submittedName>
        <fullName evidence="6">Restriction endonuclease subunit S</fullName>
    </submittedName>
</protein>
<dbReference type="GO" id="GO:0004519">
    <property type="term" value="F:endonuclease activity"/>
    <property type="evidence" value="ECO:0007669"/>
    <property type="project" value="UniProtKB-KW"/>
</dbReference>
<reference evidence="6 7" key="1">
    <citation type="journal article" date="2015" name="Int. J. Syst. Evol. Microbiol.">
        <title>Winogradskyella litoriviva sp. nov., isolated from coastal seawater.</title>
        <authorList>
            <person name="Nedashkovskaya O.I."/>
            <person name="Kukhlevskiy A.D."/>
            <person name="Zhukova N.V."/>
            <person name="Kim S.J."/>
            <person name="Rhee S.K."/>
            <person name="Mikhailov V.V."/>
        </authorList>
    </citation>
    <scope>NUCLEOTIDE SEQUENCE [LARGE SCALE GENOMIC DNA]</scope>
    <source>
        <strain evidence="6 7">KMM6491</strain>
    </source>
</reference>
<comment type="similarity">
    <text evidence="1">Belongs to the type-I restriction system S methylase family.</text>
</comment>
<dbReference type="InterPro" id="IPR044946">
    <property type="entry name" value="Restrct_endonuc_typeI_TRD_sf"/>
</dbReference>
<evidence type="ECO:0000256" key="2">
    <source>
        <dbReference type="ARBA" id="ARBA00022747"/>
    </source>
</evidence>
<dbReference type="Proteomes" id="UP000805085">
    <property type="component" value="Unassembled WGS sequence"/>
</dbReference>
<proteinExistence type="inferred from homology"/>
<keyword evidence="4" id="KW-0175">Coiled coil</keyword>
<keyword evidence="7" id="KW-1185">Reference proteome</keyword>
<keyword evidence="6" id="KW-0540">Nuclease</keyword>
<dbReference type="PANTHER" id="PTHR30408">
    <property type="entry name" value="TYPE-1 RESTRICTION ENZYME ECOKI SPECIFICITY PROTEIN"/>
    <property type="match status" value="1"/>
</dbReference>
<evidence type="ECO:0000313" key="7">
    <source>
        <dbReference type="Proteomes" id="UP000805085"/>
    </source>
</evidence>
<dbReference type="Gene3D" id="3.90.220.20">
    <property type="entry name" value="DNA methylase specificity domains"/>
    <property type="match status" value="2"/>
</dbReference>
<dbReference type="CDD" id="cd17267">
    <property type="entry name" value="RMtype1_S_EcoAO83I-TRD1-CR1_like"/>
    <property type="match status" value="1"/>
</dbReference>
<keyword evidence="6" id="KW-0378">Hydrolase</keyword>
<gene>
    <name evidence="6" type="ORF">HNV10_05615</name>
</gene>